<dbReference type="InterPro" id="IPR029787">
    <property type="entry name" value="Nucleotide_cyclase"/>
</dbReference>
<gene>
    <name evidence="6" type="ORF">NR989_00470</name>
</gene>
<evidence type="ECO:0000313" key="6">
    <source>
        <dbReference type="EMBL" id="WEJ62751.1"/>
    </source>
</evidence>
<dbReference type="SMART" id="SM00267">
    <property type="entry name" value="GGDEF"/>
    <property type="match status" value="1"/>
</dbReference>
<dbReference type="PROSITE" id="PS50883">
    <property type="entry name" value="EAL"/>
    <property type="match status" value="1"/>
</dbReference>
<evidence type="ECO:0000259" key="3">
    <source>
        <dbReference type="PROSITE" id="PS50113"/>
    </source>
</evidence>
<dbReference type="Pfam" id="PF13426">
    <property type="entry name" value="PAS_9"/>
    <property type="match status" value="1"/>
</dbReference>
<dbReference type="PROSITE" id="PS50112">
    <property type="entry name" value="PAS"/>
    <property type="match status" value="1"/>
</dbReference>
<feature type="domain" description="PAC" evidence="3">
    <location>
        <begin position="246"/>
        <end position="300"/>
    </location>
</feature>
<dbReference type="InterPro" id="IPR035965">
    <property type="entry name" value="PAS-like_dom_sf"/>
</dbReference>
<dbReference type="InterPro" id="IPR000700">
    <property type="entry name" value="PAS-assoc_C"/>
</dbReference>
<dbReference type="NCBIfam" id="TIGR00229">
    <property type="entry name" value="sensory_box"/>
    <property type="match status" value="1"/>
</dbReference>
<dbReference type="CDD" id="cd01948">
    <property type="entry name" value="EAL"/>
    <property type="match status" value="1"/>
</dbReference>
<organism evidence="6 7">
    <name type="scientific">Thiomicrorhabdus lithotrophica</name>
    <dbReference type="NCBI Taxonomy" id="2949997"/>
    <lineage>
        <taxon>Bacteria</taxon>
        <taxon>Pseudomonadati</taxon>
        <taxon>Pseudomonadota</taxon>
        <taxon>Gammaproteobacteria</taxon>
        <taxon>Thiotrichales</taxon>
        <taxon>Piscirickettsiaceae</taxon>
        <taxon>Thiomicrorhabdus</taxon>
    </lineage>
</organism>
<dbReference type="SMART" id="SM00052">
    <property type="entry name" value="EAL"/>
    <property type="match status" value="1"/>
</dbReference>
<feature type="domain" description="PAS" evidence="2">
    <location>
        <begin position="194"/>
        <end position="245"/>
    </location>
</feature>
<dbReference type="RefSeq" id="WP_275595007.1">
    <property type="nucleotide sequence ID" value="NZ_CP102381.1"/>
</dbReference>
<protein>
    <submittedName>
        <fullName evidence="6">EAL domain-containing protein</fullName>
    </submittedName>
</protein>
<dbReference type="EMBL" id="CP102381">
    <property type="protein sequence ID" value="WEJ62751.1"/>
    <property type="molecule type" value="Genomic_DNA"/>
</dbReference>
<name>A0ABY8C9V2_9GAMM</name>
<feature type="coiled-coil region" evidence="1">
    <location>
        <begin position="129"/>
        <end position="173"/>
    </location>
</feature>
<proteinExistence type="predicted"/>
<dbReference type="PROSITE" id="PS50887">
    <property type="entry name" value="GGDEF"/>
    <property type="match status" value="1"/>
</dbReference>
<dbReference type="Gene3D" id="3.30.450.20">
    <property type="entry name" value="PAS domain"/>
    <property type="match status" value="2"/>
</dbReference>
<evidence type="ECO:0000256" key="1">
    <source>
        <dbReference type="SAM" id="Coils"/>
    </source>
</evidence>
<dbReference type="InterPro" id="IPR043128">
    <property type="entry name" value="Rev_trsase/Diguanyl_cyclase"/>
</dbReference>
<dbReference type="InterPro" id="IPR001610">
    <property type="entry name" value="PAC"/>
</dbReference>
<evidence type="ECO:0000259" key="2">
    <source>
        <dbReference type="PROSITE" id="PS50112"/>
    </source>
</evidence>
<dbReference type="Proteomes" id="UP001222275">
    <property type="component" value="Chromosome"/>
</dbReference>
<dbReference type="InterPro" id="IPR050706">
    <property type="entry name" value="Cyclic-di-GMP_PDE-like"/>
</dbReference>
<dbReference type="Pfam" id="PF00989">
    <property type="entry name" value="PAS"/>
    <property type="match status" value="1"/>
</dbReference>
<dbReference type="InterPro" id="IPR013767">
    <property type="entry name" value="PAS_fold"/>
</dbReference>
<dbReference type="SUPFAM" id="SSF55785">
    <property type="entry name" value="PYP-like sensor domain (PAS domain)"/>
    <property type="match status" value="2"/>
</dbReference>
<dbReference type="PROSITE" id="PS50113">
    <property type="entry name" value="PAC"/>
    <property type="match status" value="1"/>
</dbReference>
<dbReference type="CDD" id="cd01949">
    <property type="entry name" value="GGDEF"/>
    <property type="match status" value="1"/>
</dbReference>
<feature type="domain" description="EAL" evidence="4">
    <location>
        <begin position="461"/>
        <end position="707"/>
    </location>
</feature>
<feature type="domain" description="GGDEF" evidence="5">
    <location>
        <begin position="323"/>
        <end position="451"/>
    </location>
</feature>
<accession>A0ABY8C9V2</accession>
<dbReference type="SUPFAM" id="SSF141868">
    <property type="entry name" value="EAL domain-like"/>
    <property type="match status" value="1"/>
</dbReference>
<dbReference type="Pfam" id="PF00563">
    <property type="entry name" value="EAL"/>
    <property type="match status" value="1"/>
</dbReference>
<dbReference type="InterPro" id="IPR001633">
    <property type="entry name" value="EAL_dom"/>
</dbReference>
<dbReference type="CDD" id="cd00130">
    <property type="entry name" value="PAS"/>
    <property type="match status" value="1"/>
</dbReference>
<keyword evidence="1" id="KW-0175">Coiled coil</keyword>
<dbReference type="SMART" id="SM00091">
    <property type="entry name" value="PAS"/>
    <property type="match status" value="1"/>
</dbReference>
<dbReference type="PANTHER" id="PTHR33121">
    <property type="entry name" value="CYCLIC DI-GMP PHOSPHODIESTERASE PDEF"/>
    <property type="match status" value="1"/>
</dbReference>
<dbReference type="InterPro" id="IPR000160">
    <property type="entry name" value="GGDEF_dom"/>
</dbReference>
<dbReference type="SMART" id="SM00086">
    <property type="entry name" value="PAC"/>
    <property type="match status" value="2"/>
</dbReference>
<evidence type="ECO:0000259" key="4">
    <source>
        <dbReference type="PROSITE" id="PS50883"/>
    </source>
</evidence>
<sequence length="709" mass="81596">MTQDNIINLFLDEVILSQKLFESSYDSIFILYQGMFIDGNKTALKKFNIADKEALSRLHPAQISPQYQADGTTSEEKAKQMIQMSLDNGAHRFEWQHLTLDGVLFWAEVTLTKMNLQDKEVVYARVRDIDKQKKNQVRLLNANNKLRRKNQNIEEINEQLKKVTNTQDALVESMTLLNEYKKAMDESSIVSKTDTFGQITFVNDLFCQISGYTEAELIGQPHNIIRHPDTPAETFKDLWATIQDKQVWKGVLKNKTKDGNEYYVNTTVAPILDSKDNIKEFIAIRQDISSVYERDAIISRQNTDTLTGLKNRIKLKEDINSLPLPKLAILNIDRFKEINDSYGQEVGDLLLVEFAKKLELLQSQNVNIYHYSGDEFAILGFGNYSLKELEALCKKFILDLSQQYLMIEDDYFNISVSIGLAEGLKRLLASVEMALSHAKARSVDLVVFNDDLDMRTELRENIEWTKRIKFAIHNQRVLLYGQKIIDNQTGQEKIEALMRIESEEGEVLSPYLFLEHAKRARLYPTLTKMMIDQACSFFQTRPCRFSINLTIQDILNSETVAFLMRRLQESNTGKQIIIELVESEGIENYLEVFDFIKKIKQLGGQISIDDFGTGYSNFEYLTKIDVDYIKIDGSLIRNMHQDRNTLITVKTIVSFAKALDVKVVAEFVHCQEIQDLVLKLGIEFSQGYLLHEPELLQDSLEIACYSLDD</sequence>
<dbReference type="Gene3D" id="3.30.70.270">
    <property type="match status" value="1"/>
</dbReference>
<dbReference type="InterPro" id="IPR035919">
    <property type="entry name" value="EAL_sf"/>
</dbReference>
<keyword evidence="7" id="KW-1185">Reference proteome</keyword>
<reference evidence="6 7" key="1">
    <citation type="submission" date="2022-06" db="EMBL/GenBank/DDBJ databases">
        <title>Thiomicrohabdus sp. nov, an obligately chemolithoautotrophic, sulfur-oxidizing bacterium isolated from beach of Guanyin Mountain. Amoy.</title>
        <authorList>
            <person name="Zhu H."/>
        </authorList>
    </citation>
    <scope>NUCLEOTIDE SEQUENCE [LARGE SCALE GENOMIC DNA]</scope>
    <source>
        <strain evidence="6 7">XGS-01</strain>
    </source>
</reference>
<dbReference type="PANTHER" id="PTHR33121:SF71">
    <property type="entry name" value="OXYGEN SENSOR PROTEIN DOSP"/>
    <property type="match status" value="1"/>
</dbReference>
<dbReference type="Pfam" id="PF00990">
    <property type="entry name" value="GGDEF"/>
    <property type="match status" value="1"/>
</dbReference>
<dbReference type="InterPro" id="IPR000014">
    <property type="entry name" value="PAS"/>
</dbReference>
<dbReference type="SUPFAM" id="SSF55073">
    <property type="entry name" value="Nucleotide cyclase"/>
    <property type="match status" value="1"/>
</dbReference>
<evidence type="ECO:0000313" key="7">
    <source>
        <dbReference type="Proteomes" id="UP001222275"/>
    </source>
</evidence>
<evidence type="ECO:0000259" key="5">
    <source>
        <dbReference type="PROSITE" id="PS50887"/>
    </source>
</evidence>
<dbReference type="NCBIfam" id="TIGR00254">
    <property type="entry name" value="GGDEF"/>
    <property type="match status" value="1"/>
</dbReference>
<dbReference type="Gene3D" id="3.20.20.450">
    <property type="entry name" value="EAL domain"/>
    <property type="match status" value="1"/>
</dbReference>